<dbReference type="Pfam" id="PF00590">
    <property type="entry name" value="TP_methylase"/>
    <property type="match status" value="1"/>
</dbReference>
<evidence type="ECO:0000313" key="8">
    <source>
        <dbReference type="Proteomes" id="UP000286974"/>
    </source>
</evidence>
<comment type="caution">
    <text evidence="7">The sequence shown here is derived from an EMBL/GenBank/DDBJ whole genome shotgun (WGS) entry which is preliminary data.</text>
</comment>
<sequence>MITIAGIGPGDSQLRVYGVESCLADADVVVGSVRQLDTLKIDQNKRMKLPKLSDLREYVNNHLSLNIILLASGDPLMYGIGTWAINNFGRENVRILPGISSIQYCFHRFGLSENDTFFTSSHGRKPDFDFLLMHQQVGMVTDDEIGPYEIAAEIRRRHQHRMIYVGEDLSYPTEKLSIFDETNVENRKYKLNVVIIKNA</sequence>
<dbReference type="GO" id="GO:0009236">
    <property type="term" value="P:cobalamin biosynthetic process"/>
    <property type="evidence" value="ECO:0007669"/>
    <property type="project" value="UniProtKB-UniPathway"/>
</dbReference>
<evidence type="ECO:0000256" key="2">
    <source>
        <dbReference type="ARBA" id="ARBA00022573"/>
    </source>
</evidence>
<dbReference type="PANTHER" id="PTHR43182:SF1">
    <property type="entry name" value="COBALT-PRECORRIN-7 C(5)-METHYLTRANSFERASE"/>
    <property type="match status" value="1"/>
</dbReference>
<dbReference type="NCBIfam" id="TIGR02467">
    <property type="entry name" value="CbiE"/>
    <property type="match status" value="1"/>
</dbReference>
<dbReference type="InterPro" id="IPR012818">
    <property type="entry name" value="CbiE"/>
</dbReference>
<keyword evidence="2" id="KW-0169">Cobalamin biosynthesis</keyword>
<feature type="domain" description="Tetrapyrrole methylase" evidence="6">
    <location>
        <begin position="1"/>
        <end position="176"/>
    </location>
</feature>
<dbReference type="PANTHER" id="PTHR43182">
    <property type="entry name" value="COBALT-PRECORRIN-6B C(15)-METHYLTRANSFERASE (DECARBOXYLATING)"/>
    <property type="match status" value="1"/>
</dbReference>
<gene>
    <name evidence="7" type="ORF">NBRC111893_1810</name>
</gene>
<reference evidence="7 8" key="1">
    <citation type="submission" date="2017-11" db="EMBL/GenBank/DDBJ databases">
        <title>Draft Genome Sequence of Lactobacillus curieae NBRC 111893 isolated from Koso, a Japanese sugar-Vegetable Fermented Beverage.</title>
        <authorList>
            <person name="Chiou T.Y."/>
            <person name="Oshima K."/>
            <person name="Suda W."/>
            <person name="Hattori M."/>
            <person name="Takahashi T."/>
        </authorList>
    </citation>
    <scope>NUCLEOTIDE SEQUENCE [LARGE SCALE GENOMIC DNA]</scope>
    <source>
        <strain evidence="7 8">NBRC111893</strain>
    </source>
</reference>
<dbReference type="AlphaFoldDB" id="A0A401FMR1"/>
<evidence type="ECO:0000256" key="3">
    <source>
        <dbReference type="ARBA" id="ARBA00022603"/>
    </source>
</evidence>
<protein>
    <submittedName>
        <fullName evidence="7">Cobalt-precorrin-6y C5-methyltransferase</fullName>
        <ecNumber evidence="7">2.1.1.-</ecNumber>
    </submittedName>
</protein>
<accession>A0A401FMR1</accession>
<dbReference type="OrthoDB" id="9780707at2"/>
<dbReference type="Proteomes" id="UP000286974">
    <property type="component" value="Unassembled WGS sequence"/>
</dbReference>
<name>A0A401FMR1_9LACO</name>
<evidence type="ECO:0000259" key="6">
    <source>
        <dbReference type="Pfam" id="PF00590"/>
    </source>
</evidence>
<dbReference type="Gene3D" id="3.40.1010.10">
    <property type="entry name" value="Cobalt-precorrin-4 Transmethylase, Domain 1"/>
    <property type="match status" value="1"/>
</dbReference>
<dbReference type="RefSeq" id="WP_125008541.1">
    <property type="nucleotide sequence ID" value="NZ_BEXA01000003.1"/>
</dbReference>
<dbReference type="InterPro" id="IPR014777">
    <property type="entry name" value="4pyrrole_Mease_sub1"/>
</dbReference>
<evidence type="ECO:0000256" key="5">
    <source>
        <dbReference type="ARBA" id="ARBA00022691"/>
    </source>
</evidence>
<dbReference type="InterPro" id="IPR050714">
    <property type="entry name" value="Cobalamin_biosynth_MTase"/>
</dbReference>
<dbReference type="EMBL" id="BEXA01000003">
    <property type="protein sequence ID" value="GAY73664.1"/>
    <property type="molecule type" value="Genomic_DNA"/>
</dbReference>
<proteinExistence type="predicted"/>
<evidence type="ECO:0000313" key="7">
    <source>
        <dbReference type="EMBL" id="GAY73664.1"/>
    </source>
</evidence>
<dbReference type="CDD" id="cd11644">
    <property type="entry name" value="Precorrin-6Y-MT"/>
    <property type="match status" value="1"/>
</dbReference>
<dbReference type="GO" id="GO:0008276">
    <property type="term" value="F:protein methyltransferase activity"/>
    <property type="evidence" value="ECO:0007669"/>
    <property type="project" value="InterPro"/>
</dbReference>
<dbReference type="InterPro" id="IPR000878">
    <property type="entry name" value="4pyrrol_Mease"/>
</dbReference>
<keyword evidence="5" id="KW-0949">S-adenosyl-L-methionine</keyword>
<dbReference type="InterPro" id="IPR035996">
    <property type="entry name" value="4pyrrol_Methylase_sf"/>
</dbReference>
<dbReference type="UniPathway" id="UPA00148"/>
<keyword evidence="4 7" id="KW-0808">Transferase</keyword>
<dbReference type="SUPFAM" id="SSF53790">
    <property type="entry name" value="Tetrapyrrole methylase"/>
    <property type="match status" value="1"/>
</dbReference>
<organism evidence="7 8">
    <name type="scientific">Lentilactobacillus kosonis</name>
    <dbReference type="NCBI Taxonomy" id="2810561"/>
    <lineage>
        <taxon>Bacteria</taxon>
        <taxon>Bacillati</taxon>
        <taxon>Bacillota</taxon>
        <taxon>Bacilli</taxon>
        <taxon>Lactobacillales</taxon>
        <taxon>Lactobacillaceae</taxon>
        <taxon>Lentilactobacillus</taxon>
    </lineage>
</organism>
<comment type="pathway">
    <text evidence="1">Cofactor biosynthesis; adenosylcobalamin biosynthesis.</text>
</comment>
<dbReference type="NCBIfam" id="NF004456">
    <property type="entry name" value="PRK05787.1-4"/>
    <property type="match status" value="1"/>
</dbReference>
<evidence type="ECO:0000256" key="1">
    <source>
        <dbReference type="ARBA" id="ARBA00004953"/>
    </source>
</evidence>
<keyword evidence="8" id="KW-1185">Reference proteome</keyword>
<dbReference type="EC" id="2.1.1.-" evidence="7"/>
<evidence type="ECO:0000256" key="4">
    <source>
        <dbReference type="ARBA" id="ARBA00022679"/>
    </source>
</evidence>
<dbReference type="GO" id="GO:0032259">
    <property type="term" value="P:methylation"/>
    <property type="evidence" value="ECO:0007669"/>
    <property type="project" value="UniProtKB-KW"/>
</dbReference>
<keyword evidence="3 7" id="KW-0489">Methyltransferase</keyword>